<reference evidence="2 3" key="1">
    <citation type="journal article" date="2016" name="Genome Biol. Evol.">
        <title>Gene Family Evolution Reflects Adaptation to Soil Environmental Stressors in the Genome of the Collembolan Orchesella cincta.</title>
        <authorList>
            <person name="Faddeeva-Vakhrusheva A."/>
            <person name="Derks M.F."/>
            <person name="Anvar S.Y."/>
            <person name="Agamennone V."/>
            <person name="Suring W."/>
            <person name="Smit S."/>
            <person name="van Straalen N.M."/>
            <person name="Roelofs D."/>
        </authorList>
    </citation>
    <scope>NUCLEOTIDE SEQUENCE [LARGE SCALE GENOMIC DNA]</scope>
    <source>
        <tissue evidence="2">Mixed pool</tissue>
    </source>
</reference>
<accession>A0A1D2NKL4</accession>
<dbReference type="Proteomes" id="UP000094527">
    <property type="component" value="Unassembled WGS sequence"/>
</dbReference>
<name>A0A1D2NKL4_ORCCI</name>
<evidence type="ECO:0000313" key="2">
    <source>
        <dbReference type="EMBL" id="ODN05655.1"/>
    </source>
</evidence>
<keyword evidence="3" id="KW-1185">Reference proteome</keyword>
<gene>
    <name evidence="2" type="ORF">Ocin01_01024</name>
</gene>
<feature type="transmembrane region" description="Helical" evidence="1">
    <location>
        <begin position="6"/>
        <end position="26"/>
    </location>
</feature>
<dbReference type="AlphaFoldDB" id="A0A1D2NKL4"/>
<organism evidence="2 3">
    <name type="scientific">Orchesella cincta</name>
    <name type="common">Springtail</name>
    <name type="synonym">Podura cincta</name>
    <dbReference type="NCBI Taxonomy" id="48709"/>
    <lineage>
        <taxon>Eukaryota</taxon>
        <taxon>Metazoa</taxon>
        <taxon>Ecdysozoa</taxon>
        <taxon>Arthropoda</taxon>
        <taxon>Hexapoda</taxon>
        <taxon>Collembola</taxon>
        <taxon>Entomobryomorpha</taxon>
        <taxon>Entomobryoidea</taxon>
        <taxon>Orchesellidae</taxon>
        <taxon>Orchesellinae</taxon>
        <taxon>Orchesella</taxon>
    </lineage>
</organism>
<dbReference type="EMBL" id="LJIJ01000018">
    <property type="protein sequence ID" value="ODN05655.1"/>
    <property type="molecule type" value="Genomic_DNA"/>
</dbReference>
<evidence type="ECO:0000256" key="1">
    <source>
        <dbReference type="SAM" id="Phobius"/>
    </source>
</evidence>
<proteinExistence type="predicted"/>
<sequence length="93" mass="10218">MELSRTNAICGIACLLSFILLDALCLSSKQMKRKFEQLAFVHAACSNCLKNENDECLQICSPSTILLLAPFAENLRTFTSKGRSLGQTDTAMN</sequence>
<comment type="caution">
    <text evidence="2">The sequence shown here is derived from an EMBL/GenBank/DDBJ whole genome shotgun (WGS) entry which is preliminary data.</text>
</comment>
<protein>
    <submittedName>
        <fullName evidence="2">Uncharacterized protein</fullName>
    </submittedName>
</protein>
<keyword evidence="1" id="KW-1133">Transmembrane helix</keyword>
<keyword evidence="1" id="KW-0812">Transmembrane</keyword>
<keyword evidence="1" id="KW-0472">Membrane</keyword>
<evidence type="ECO:0000313" key="3">
    <source>
        <dbReference type="Proteomes" id="UP000094527"/>
    </source>
</evidence>